<dbReference type="InterPro" id="IPR009677">
    <property type="entry name" value="DUF1266"/>
</dbReference>
<dbReference type="AlphaFoldDB" id="A0A412Z1C4"/>
<proteinExistence type="predicted"/>
<keyword evidence="1" id="KW-0732">Signal</keyword>
<feature type="domain" description="DUF1266" evidence="2">
    <location>
        <begin position="234"/>
        <end position="397"/>
    </location>
</feature>
<organism evidence="3 4">
    <name type="scientific">Enterocloster bolteae</name>
    <dbReference type="NCBI Taxonomy" id="208479"/>
    <lineage>
        <taxon>Bacteria</taxon>
        <taxon>Bacillati</taxon>
        <taxon>Bacillota</taxon>
        <taxon>Clostridia</taxon>
        <taxon>Lachnospirales</taxon>
        <taxon>Lachnospiraceae</taxon>
        <taxon>Enterocloster</taxon>
    </lineage>
</organism>
<feature type="signal peptide" evidence="1">
    <location>
        <begin position="1"/>
        <end position="22"/>
    </location>
</feature>
<gene>
    <name evidence="3" type="ORF">DWW02_20205</name>
</gene>
<dbReference type="Proteomes" id="UP000284543">
    <property type="component" value="Unassembled WGS sequence"/>
</dbReference>
<evidence type="ECO:0000256" key="1">
    <source>
        <dbReference type="SAM" id="SignalP"/>
    </source>
</evidence>
<evidence type="ECO:0000313" key="4">
    <source>
        <dbReference type="Proteomes" id="UP000284543"/>
    </source>
</evidence>
<dbReference type="Pfam" id="PF06889">
    <property type="entry name" value="DUF1266"/>
    <property type="match status" value="1"/>
</dbReference>
<dbReference type="EMBL" id="QRZM01000009">
    <property type="protein sequence ID" value="RGV73705.1"/>
    <property type="molecule type" value="Genomic_DNA"/>
</dbReference>
<accession>A0A412Z1C4</accession>
<dbReference type="PROSITE" id="PS51257">
    <property type="entry name" value="PROKAR_LIPOPROTEIN"/>
    <property type="match status" value="1"/>
</dbReference>
<evidence type="ECO:0000259" key="2">
    <source>
        <dbReference type="Pfam" id="PF06889"/>
    </source>
</evidence>
<reference evidence="3 4" key="1">
    <citation type="submission" date="2018-08" db="EMBL/GenBank/DDBJ databases">
        <title>A genome reference for cultivated species of the human gut microbiota.</title>
        <authorList>
            <person name="Zou Y."/>
            <person name="Xue W."/>
            <person name="Luo G."/>
        </authorList>
    </citation>
    <scope>NUCLEOTIDE SEQUENCE [LARGE SCALE GENOMIC DNA]</scope>
    <source>
        <strain evidence="3 4">AF14-18</strain>
    </source>
</reference>
<dbReference type="RefSeq" id="WP_118019228.1">
    <property type="nucleotide sequence ID" value="NZ_CAUHGS010000009.1"/>
</dbReference>
<name>A0A412Z1C4_9FIRM</name>
<evidence type="ECO:0000313" key="3">
    <source>
        <dbReference type="EMBL" id="RGV73705.1"/>
    </source>
</evidence>
<comment type="caution">
    <text evidence="3">The sequence shown here is derived from an EMBL/GenBank/DDBJ whole genome shotgun (WGS) entry which is preliminary data.</text>
</comment>
<sequence length="409" mass="46373">MKCTKPKKLALLFCLTAALASAALQGCGAKTPEDMLARMQEFSTPDDTASIYLDKSWKTQEAPMDGWLIAASSREDNAVFLLQFIKNGPSSQAGSMEDVKDIIKTSYNLSGETNAEAPEVPGMTNVTAITGRMSVDSTKVDAYIVYGETDYAYYSMAYAADKMNDSKIASFKVSCSKFRESAPEVEDRTTAELTDTIRWFNASYAVLTDLNGWDYNRFAGLAANDDVMAMEQKSLEEWWSVTDRATADSTLDWILTEGHRDTFAEDMAYLEEAGIRDIAPNERSAFLLDQFQMTADEAQNYADMFGFYEQYGPDAIAGWDYCRAMNLMSFYYLAGYYTEQEALDKSLEIARTMQPLFESWDDLMSSYMRGYEYWAEESADERRALYEDLKTREDNPYSVDFKTELEKTW</sequence>
<protein>
    <submittedName>
        <fullName evidence="3">DUF1266 domain-containing protein</fullName>
    </submittedName>
</protein>
<feature type="chain" id="PRO_5039269433" evidence="1">
    <location>
        <begin position="23"/>
        <end position="409"/>
    </location>
</feature>